<comment type="caution">
    <text evidence="2">The sequence shown here is derived from an EMBL/GenBank/DDBJ whole genome shotgun (WGS) entry which is preliminary data.</text>
</comment>
<feature type="signal peptide" evidence="1">
    <location>
        <begin position="1"/>
        <end position="21"/>
    </location>
</feature>
<dbReference type="EMBL" id="BAABFC010000030">
    <property type="protein sequence ID" value="GAA4504552.1"/>
    <property type="molecule type" value="Genomic_DNA"/>
</dbReference>
<dbReference type="RefSeq" id="WP_345015089.1">
    <property type="nucleotide sequence ID" value="NZ_BAABFC010000030.1"/>
</dbReference>
<protein>
    <recommendedName>
        <fullName evidence="4">MSHA biogenesis protein MshK</fullName>
    </recommendedName>
</protein>
<accession>A0ABP8QPL0</accession>
<organism evidence="2 3">
    <name type="scientific">Pseudaeromonas paramecii</name>
    <dbReference type="NCBI Taxonomy" id="2138166"/>
    <lineage>
        <taxon>Bacteria</taxon>
        <taxon>Pseudomonadati</taxon>
        <taxon>Pseudomonadota</taxon>
        <taxon>Gammaproteobacteria</taxon>
        <taxon>Aeromonadales</taxon>
        <taxon>Aeromonadaceae</taxon>
        <taxon>Pseudaeromonas</taxon>
    </lineage>
</organism>
<name>A0ABP8QPL0_9GAMM</name>
<proteinExistence type="predicted"/>
<evidence type="ECO:0000256" key="1">
    <source>
        <dbReference type="SAM" id="SignalP"/>
    </source>
</evidence>
<reference evidence="3" key="1">
    <citation type="journal article" date="2019" name="Int. J. Syst. Evol. Microbiol.">
        <title>The Global Catalogue of Microorganisms (GCM) 10K type strain sequencing project: providing services to taxonomists for standard genome sequencing and annotation.</title>
        <authorList>
            <consortium name="The Broad Institute Genomics Platform"/>
            <consortium name="The Broad Institute Genome Sequencing Center for Infectious Disease"/>
            <person name="Wu L."/>
            <person name="Ma J."/>
        </authorList>
    </citation>
    <scope>NUCLEOTIDE SEQUENCE [LARGE SCALE GENOMIC DNA]</scope>
    <source>
        <strain evidence="3">JCM 32226</strain>
    </source>
</reference>
<sequence length="107" mass="11587">MASVTRMLLGWLLGALCLTQAAETLTDPTRPLQGATEQTAVAKAGLPRLQAIILGQGTHHAILNGQSYHAGQQVAGYKIESIGADAVVLRRGQERHRLVLFSRKVRY</sequence>
<keyword evidence="1" id="KW-0732">Signal</keyword>
<keyword evidence="3" id="KW-1185">Reference proteome</keyword>
<evidence type="ECO:0000313" key="2">
    <source>
        <dbReference type="EMBL" id="GAA4504552.1"/>
    </source>
</evidence>
<evidence type="ECO:0008006" key="4">
    <source>
        <dbReference type="Google" id="ProtNLM"/>
    </source>
</evidence>
<gene>
    <name evidence="2" type="ORF">GCM10023095_32670</name>
</gene>
<dbReference type="Proteomes" id="UP001501321">
    <property type="component" value="Unassembled WGS sequence"/>
</dbReference>
<evidence type="ECO:0000313" key="3">
    <source>
        <dbReference type="Proteomes" id="UP001501321"/>
    </source>
</evidence>
<feature type="chain" id="PRO_5045355558" description="MSHA biogenesis protein MshK" evidence="1">
    <location>
        <begin position="22"/>
        <end position="107"/>
    </location>
</feature>